<dbReference type="RefSeq" id="WP_259315777.1">
    <property type="nucleotide sequence ID" value="NZ_CP087164.1"/>
</dbReference>
<evidence type="ECO:0000313" key="1">
    <source>
        <dbReference type="EMBL" id="UGS36100.1"/>
    </source>
</evidence>
<protein>
    <submittedName>
        <fullName evidence="1">Uncharacterized protein</fullName>
    </submittedName>
</protein>
<sequence>MRPDDPFTAVEISTAPGWDESGSRVDRWAVVLKTAYGTSRVFTTPHLEIAVSEAHGHMSRIEKRRKVAA</sequence>
<organism evidence="1 2">
    <name type="scientific">Capillimicrobium parvum</name>
    <dbReference type="NCBI Taxonomy" id="2884022"/>
    <lineage>
        <taxon>Bacteria</taxon>
        <taxon>Bacillati</taxon>
        <taxon>Actinomycetota</taxon>
        <taxon>Thermoleophilia</taxon>
        <taxon>Solirubrobacterales</taxon>
        <taxon>Capillimicrobiaceae</taxon>
        <taxon>Capillimicrobium</taxon>
    </lineage>
</organism>
<reference evidence="1" key="1">
    <citation type="journal article" date="2022" name="Int. J. Syst. Evol. Microbiol.">
        <title>Pseudomonas aegrilactucae sp. nov. and Pseudomonas morbosilactucae sp. nov., pathogens causing bacterial rot of lettuce in Japan.</title>
        <authorList>
            <person name="Sawada H."/>
            <person name="Fujikawa T."/>
            <person name="Satou M."/>
        </authorList>
    </citation>
    <scope>NUCLEOTIDE SEQUENCE</scope>
    <source>
        <strain evidence="1">0166_1</strain>
    </source>
</reference>
<accession>A0A9E6XXL9</accession>
<dbReference type="KEGG" id="sbae:DSM104329_02498"/>
<proteinExistence type="predicted"/>
<dbReference type="Proteomes" id="UP001162834">
    <property type="component" value="Chromosome"/>
</dbReference>
<gene>
    <name evidence="1" type="ORF">DSM104329_02498</name>
</gene>
<dbReference type="AlphaFoldDB" id="A0A9E6XXL9"/>
<keyword evidence="2" id="KW-1185">Reference proteome</keyword>
<evidence type="ECO:0000313" key="2">
    <source>
        <dbReference type="Proteomes" id="UP001162834"/>
    </source>
</evidence>
<dbReference type="EMBL" id="CP087164">
    <property type="protein sequence ID" value="UGS36100.1"/>
    <property type="molecule type" value="Genomic_DNA"/>
</dbReference>
<name>A0A9E6XXL9_9ACTN</name>